<evidence type="ECO:0000313" key="20">
    <source>
        <dbReference type="EMBL" id="KEQ16862.1"/>
    </source>
</evidence>
<keyword evidence="4 17" id="KW-0216">Detoxification</keyword>
<evidence type="ECO:0000256" key="3">
    <source>
        <dbReference type="ARBA" id="ARBA00022448"/>
    </source>
</evidence>
<evidence type="ECO:0000256" key="16">
    <source>
        <dbReference type="ARBA" id="ARBA00049433"/>
    </source>
</evidence>
<dbReference type="GO" id="GO:0046872">
    <property type="term" value="F:metal ion binding"/>
    <property type="evidence" value="ECO:0007669"/>
    <property type="project" value="UniProtKB-KW"/>
</dbReference>
<dbReference type="HAMAP" id="MF_01252">
    <property type="entry name" value="Hmp"/>
    <property type="match status" value="1"/>
</dbReference>
<dbReference type="GO" id="GO:0071500">
    <property type="term" value="P:cellular response to nitrosative stress"/>
    <property type="evidence" value="ECO:0007669"/>
    <property type="project" value="TreeGrafter"/>
</dbReference>
<dbReference type="Pfam" id="PF00042">
    <property type="entry name" value="Globin"/>
    <property type="match status" value="1"/>
</dbReference>
<keyword evidence="12 17" id="KW-0408">Iron</keyword>
<comment type="catalytic activity">
    <reaction evidence="15 17">
        <text>2 nitric oxide + NADH + 2 O2 = 2 nitrate + NAD(+) + H(+)</text>
        <dbReference type="Rhea" id="RHEA:19469"/>
        <dbReference type="ChEBI" id="CHEBI:15378"/>
        <dbReference type="ChEBI" id="CHEBI:15379"/>
        <dbReference type="ChEBI" id="CHEBI:16480"/>
        <dbReference type="ChEBI" id="CHEBI:17632"/>
        <dbReference type="ChEBI" id="CHEBI:57540"/>
        <dbReference type="ChEBI" id="CHEBI:57945"/>
        <dbReference type="EC" id="1.14.12.17"/>
    </reaction>
</comment>
<dbReference type="InterPro" id="IPR017938">
    <property type="entry name" value="Riboflavin_synthase-like_b-brl"/>
</dbReference>
<keyword evidence="8 17" id="KW-0479">Metal-binding</keyword>
<evidence type="ECO:0000256" key="15">
    <source>
        <dbReference type="ARBA" id="ARBA00048649"/>
    </source>
</evidence>
<dbReference type="GO" id="GO:0071949">
    <property type="term" value="F:FAD binding"/>
    <property type="evidence" value="ECO:0007669"/>
    <property type="project" value="InterPro"/>
</dbReference>
<dbReference type="eggNOG" id="COG1017">
    <property type="taxonomic scope" value="Bacteria"/>
</dbReference>
<dbReference type="STRING" id="1137799.GZ78_19575"/>
<keyword evidence="9 17" id="KW-0274">FAD</keyword>
<dbReference type="GO" id="GO:0008941">
    <property type="term" value="F:nitric oxide dioxygenase NAD(P)H activity"/>
    <property type="evidence" value="ECO:0007669"/>
    <property type="project" value="UniProtKB-UniRule"/>
</dbReference>
<dbReference type="InterPro" id="IPR009050">
    <property type="entry name" value="Globin-like_sf"/>
</dbReference>
<dbReference type="Gene3D" id="1.10.490.10">
    <property type="entry name" value="Globins"/>
    <property type="match status" value="1"/>
</dbReference>
<dbReference type="GO" id="GO:0046210">
    <property type="term" value="P:nitric oxide catabolic process"/>
    <property type="evidence" value="ECO:0007669"/>
    <property type="project" value="TreeGrafter"/>
</dbReference>
<feature type="binding site" description="proximal binding residue" evidence="17">
    <location>
        <position position="86"/>
    </location>
    <ligand>
        <name>heme b</name>
        <dbReference type="ChEBI" id="CHEBI:60344"/>
    </ligand>
    <ligandPart>
        <name>Fe</name>
        <dbReference type="ChEBI" id="CHEBI:18248"/>
    </ligandPart>
</feature>
<evidence type="ECO:0000256" key="12">
    <source>
        <dbReference type="ARBA" id="ARBA00023004"/>
    </source>
</evidence>
<keyword evidence="6 17" id="KW-0561">Oxygen transport</keyword>
<feature type="active site" description="Charge relay system" evidence="17">
    <location>
        <position position="138"/>
    </location>
</feature>
<dbReference type="Gene3D" id="2.40.30.10">
    <property type="entry name" value="Translation factors"/>
    <property type="match status" value="1"/>
</dbReference>
<evidence type="ECO:0000256" key="6">
    <source>
        <dbReference type="ARBA" id="ARBA00022621"/>
    </source>
</evidence>
<dbReference type="OrthoDB" id="9801223at2"/>
<dbReference type="InterPro" id="IPR012292">
    <property type="entry name" value="Globin/Proto"/>
</dbReference>
<evidence type="ECO:0000256" key="13">
    <source>
        <dbReference type="ARBA" id="ARBA00023027"/>
    </source>
</evidence>
<dbReference type="InterPro" id="IPR017927">
    <property type="entry name" value="FAD-bd_FR_type"/>
</dbReference>
<evidence type="ECO:0000259" key="18">
    <source>
        <dbReference type="PROSITE" id="PS01033"/>
    </source>
</evidence>
<accession>A0A081NEI9</accession>
<feature type="site" description="Influences the redox potential of the prosthetic heme and FAD groups" evidence="17">
    <location>
        <position position="392"/>
    </location>
</feature>
<evidence type="ECO:0000256" key="7">
    <source>
        <dbReference type="ARBA" id="ARBA00022630"/>
    </source>
</evidence>
<evidence type="ECO:0000256" key="8">
    <source>
        <dbReference type="ARBA" id="ARBA00022723"/>
    </source>
</evidence>
<feature type="domain" description="FAD-binding FR-type" evidence="19">
    <location>
        <begin position="153"/>
        <end position="262"/>
    </location>
</feature>
<proteinExistence type="inferred from homology"/>
<dbReference type="Pfam" id="PF00175">
    <property type="entry name" value="NAD_binding_1"/>
    <property type="match status" value="1"/>
</dbReference>
<evidence type="ECO:0000256" key="5">
    <source>
        <dbReference type="ARBA" id="ARBA00022617"/>
    </source>
</evidence>
<dbReference type="EMBL" id="JOKH01000004">
    <property type="protein sequence ID" value="KEQ16862.1"/>
    <property type="molecule type" value="Genomic_DNA"/>
</dbReference>
<evidence type="ECO:0000256" key="17">
    <source>
        <dbReference type="HAMAP-Rule" id="MF_01252"/>
    </source>
</evidence>
<feature type="site" description="Influences the redox potential of the prosthetic heme and FAD groups" evidence="17">
    <location>
        <position position="85"/>
    </location>
</feature>
<dbReference type="PRINTS" id="PR00410">
    <property type="entry name" value="PHEHYDRXLASE"/>
</dbReference>
<feature type="binding site" evidence="17">
    <location>
        <position position="191"/>
    </location>
    <ligand>
        <name>FAD</name>
        <dbReference type="ChEBI" id="CHEBI:57692"/>
    </ligand>
</feature>
<reference evidence="20 21" key="1">
    <citation type="submission" date="2014-06" db="EMBL/GenBank/DDBJ databases">
        <title>Whole Genome Sequences of Three Symbiotic Endozoicomonas Bacteria.</title>
        <authorList>
            <person name="Neave M.J."/>
            <person name="Apprill A."/>
            <person name="Voolstra C.R."/>
        </authorList>
    </citation>
    <scope>NUCLEOTIDE SEQUENCE [LARGE SCALE GENOMIC DNA]</scope>
    <source>
        <strain evidence="20 21">DSM 25634</strain>
    </source>
</reference>
<feature type="binding site" evidence="17">
    <location>
        <begin position="207"/>
        <end position="210"/>
    </location>
    <ligand>
        <name>FAD</name>
        <dbReference type="ChEBI" id="CHEBI:57692"/>
    </ligand>
</feature>
<feature type="active site" description="Charge relay system" evidence="17">
    <location>
        <position position="96"/>
    </location>
</feature>
<dbReference type="RefSeq" id="WP_034839068.1">
    <property type="nucleotide sequence ID" value="NZ_JOKH01000004.1"/>
</dbReference>
<feature type="domain" description="Globin" evidence="18">
    <location>
        <begin position="2"/>
        <end position="139"/>
    </location>
</feature>
<dbReference type="Gene3D" id="3.40.50.80">
    <property type="entry name" value="Nucleotide-binding domain of ferredoxin-NADP reductase (FNR) module"/>
    <property type="match status" value="1"/>
</dbReference>
<dbReference type="SUPFAM" id="SSF46458">
    <property type="entry name" value="Globin-like"/>
    <property type="match status" value="1"/>
</dbReference>
<evidence type="ECO:0000256" key="14">
    <source>
        <dbReference type="ARBA" id="ARBA00025094"/>
    </source>
</evidence>
<dbReference type="Pfam" id="PF00970">
    <property type="entry name" value="FAD_binding_6"/>
    <property type="match status" value="1"/>
</dbReference>
<gene>
    <name evidence="17" type="primary">hmp</name>
    <name evidence="20" type="ORF">GZ78_19575</name>
</gene>
<keyword evidence="21" id="KW-1185">Reference proteome</keyword>
<dbReference type="Proteomes" id="UP000028073">
    <property type="component" value="Unassembled WGS sequence"/>
</dbReference>
<dbReference type="FunFam" id="3.40.50.80:FF:000010">
    <property type="entry name" value="Flavohemoprotein"/>
    <property type="match status" value="1"/>
</dbReference>
<comment type="cofactor">
    <cofactor evidence="17">
        <name>FAD</name>
        <dbReference type="ChEBI" id="CHEBI:57692"/>
    </cofactor>
    <text evidence="17">Binds 1 FAD per subunit.</text>
</comment>
<feature type="region of interest" description="Reductase" evidence="17">
    <location>
        <begin position="150"/>
        <end position="400"/>
    </location>
</feature>
<evidence type="ECO:0000256" key="1">
    <source>
        <dbReference type="ARBA" id="ARBA00006401"/>
    </source>
</evidence>
<organism evidence="20 21">
    <name type="scientific">Endozoicomonas numazuensis</name>
    <dbReference type="NCBI Taxonomy" id="1137799"/>
    <lineage>
        <taxon>Bacteria</taxon>
        <taxon>Pseudomonadati</taxon>
        <taxon>Pseudomonadota</taxon>
        <taxon>Gammaproteobacteria</taxon>
        <taxon>Oceanospirillales</taxon>
        <taxon>Endozoicomonadaceae</taxon>
        <taxon>Endozoicomonas</taxon>
    </lineage>
</organism>
<dbReference type="GO" id="GO:0005344">
    <property type="term" value="F:oxygen carrier activity"/>
    <property type="evidence" value="ECO:0007669"/>
    <property type="project" value="UniProtKB-UniRule"/>
</dbReference>
<evidence type="ECO:0000259" key="19">
    <source>
        <dbReference type="PROSITE" id="PS51384"/>
    </source>
</evidence>
<dbReference type="GO" id="GO:0019825">
    <property type="term" value="F:oxygen binding"/>
    <property type="evidence" value="ECO:0007669"/>
    <property type="project" value="InterPro"/>
</dbReference>
<dbReference type="PRINTS" id="PR00371">
    <property type="entry name" value="FPNCR"/>
</dbReference>
<comment type="function">
    <text evidence="14 17">Is involved in NO detoxification in an aerobic process, termed nitric oxide dioxygenase (NOD) reaction that utilizes O(2) and NAD(P)H to convert NO to nitrate, which protects the bacterium from various noxious nitrogen compounds. Therefore, plays a central role in the inducible response to nitrosative stress.</text>
</comment>
<dbReference type="PROSITE" id="PS01033">
    <property type="entry name" value="GLOBIN"/>
    <property type="match status" value="1"/>
</dbReference>
<sequence length="400" mass="44124">MSLSEKTISIVKATAPVLAEHGEAITRYFYQRMFNNNPELLNIFNATNQKTGRQQAALAAAVYGYAAHIDDLGALSEAVQRIAHKHASFNVKPEHYPIVGENLLAAVAHVLGDAATDEIIDAWGEAYQFLASIFIEVEEGIYKESESHQGGWRGTREFRVASKVKESELITSFYFEPVDGKPVADFKPGQYIGIYITPENSENRCIRQYSLSDAANGNSYRISVKREGAGDTLGMISNYLHDHAQEGDVVELSPPAGDFFLDTNNDSPVVLLSGGVGVTPVLSMLNTLTALNKSEPIRFVHSAMNGSVHAFSDHVNALAEKCDNVEKVVFYDKPAESDQDYDHVGRTDLSLIREEIEIPGAHYYFCGPLGYMTMVNETLQGWGVPSENIHYEVFGPHKDI</sequence>
<dbReference type="InterPro" id="IPR008333">
    <property type="entry name" value="Cbr1-like_FAD-bd_dom"/>
</dbReference>
<dbReference type="FunFam" id="2.40.30.10:FF:000034">
    <property type="entry name" value="Flavohemoprotein"/>
    <property type="match status" value="1"/>
</dbReference>
<keyword evidence="3 17" id="KW-0813">Transport</keyword>
<comment type="domain">
    <text evidence="17">Consists of two distinct domains; an N-terminal heme-containing oxygen-binding domain and a C-terminal reductase domain with binding sites for FAD and NAD(P)H.</text>
</comment>
<evidence type="ECO:0000256" key="11">
    <source>
        <dbReference type="ARBA" id="ARBA00023002"/>
    </source>
</evidence>
<dbReference type="FunFam" id="1.10.490.10:FF:000003">
    <property type="entry name" value="Flavohemoprotein"/>
    <property type="match status" value="1"/>
</dbReference>
<evidence type="ECO:0000313" key="21">
    <source>
        <dbReference type="Proteomes" id="UP000028073"/>
    </source>
</evidence>
<dbReference type="GO" id="GO:0020037">
    <property type="term" value="F:heme binding"/>
    <property type="evidence" value="ECO:0007669"/>
    <property type="project" value="InterPro"/>
</dbReference>
<keyword evidence="10 17" id="KW-0521">NADP</keyword>
<feature type="binding site" evidence="17">
    <location>
        <begin position="275"/>
        <end position="280"/>
    </location>
    <ligand>
        <name>NADP(+)</name>
        <dbReference type="ChEBI" id="CHEBI:58349"/>
    </ligand>
</feature>
<dbReference type="PANTHER" id="PTHR43396:SF3">
    <property type="entry name" value="FLAVOHEMOPROTEIN"/>
    <property type="match status" value="1"/>
</dbReference>
<comment type="cofactor">
    <cofactor evidence="17">
        <name>heme b</name>
        <dbReference type="ChEBI" id="CHEBI:60344"/>
    </cofactor>
    <text evidence="17">Binds 1 heme b (iron(II)-protoporphyrin IX) group per subunit.</text>
</comment>
<evidence type="ECO:0000256" key="10">
    <source>
        <dbReference type="ARBA" id="ARBA00022857"/>
    </source>
</evidence>
<dbReference type="CDD" id="cd06184">
    <property type="entry name" value="flavohem_like_fad_nad_binding"/>
    <property type="match status" value="1"/>
</dbReference>
<dbReference type="InterPro" id="IPR039261">
    <property type="entry name" value="FNR_nucleotide-bd"/>
</dbReference>
<evidence type="ECO:0000256" key="2">
    <source>
        <dbReference type="ARBA" id="ARBA00008414"/>
    </source>
</evidence>
<dbReference type="SUPFAM" id="SSF63380">
    <property type="entry name" value="Riboflavin synthase domain-like"/>
    <property type="match status" value="1"/>
</dbReference>
<evidence type="ECO:0000256" key="4">
    <source>
        <dbReference type="ARBA" id="ARBA00022575"/>
    </source>
</evidence>
<dbReference type="eggNOG" id="COG1018">
    <property type="taxonomic scope" value="Bacteria"/>
</dbReference>
<feature type="binding site" evidence="17">
    <location>
        <begin position="393"/>
        <end position="396"/>
    </location>
    <ligand>
        <name>FAD</name>
        <dbReference type="ChEBI" id="CHEBI:57692"/>
    </ligand>
</feature>
<dbReference type="AlphaFoldDB" id="A0A081NEI9"/>
<comment type="similarity">
    <text evidence="2 17">Belongs to the globin family. Two-domain flavohemoproteins subfamily.</text>
</comment>
<keyword evidence="5 17" id="KW-0349">Heme</keyword>
<dbReference type="NCBIfam" id="NF009805">
    <property type="entry name" value="PRK13289.1"/>
    <property type="match status" value="1"/>
</dbReference>
<protein>
    <recommendedName>
        <fullName evidence="17">Flavohemoprotein</fullName>
    </recommendedName>
    <alternativeName>
        <fullName evidence="17">Flavohemoglobin</fullName>
    </alternativeName>
    <alternativeName>
        <fullName evidence="17">Hemoglobin-like protein</fullName>
    </alternativeName>
    <alternativeName>
        <fullName evidence="17">Nitric oxide dioxygenase</fullName>
        <shortName evidence="17">NO oxygenase</shortName>
        <shortName evidence="17">NOD</shortName>
        <ecNumber evidence="17">1.14.12.17</ecNumber>
    </alternativeName>
</protein>
<dbReference type="SUPFAM" id="SSF52343">
    <property type="entry name" value="Ferredoxin reductase-like, C-terminal NADP-linked domain"/>
    <property type="match status" value="1"/>
</dbReference>
<comment type="caution">
    <text evidence="20">The sequence shown here is derived from an EMBL/GenBank/DDBJ whole genome shotgun (WGS) entry which is preliminary data.</text>
</comment>
<dbReference type="InterPro" id="IPR001433">
    <property type="entry name" value="OxRdtase_FAD/NAD-bd"/>
</dbReference>
<keyword evidence="7 17" id="KW-0285">Flavoprotein</keyword>
<dbReference type="EC" id="1.14.12.17" evidence="17"/>
<dbReference type="PANTHER" id="PTHR43396">
    <property type="entry name" value="FLAVOHEMOPROTEIN"/>
    <property type="match status" value="1"/>
</dbReference>
<name>A0A081NEI9_9GAMM</name>
<dbReference type="CDD" id="cd08922">
    <property type="entry name" value="FHb-globin"/>
    <property type="match status" value="1"/>
</dbReference>
<dbReference type="InterPro" id="IPR001709">
    <property type="entry name" value="Flavoprot_Pyr_Nucl_cyt_Rdtase"/>
</dbReference>
<dbReference type="InterPro" id="IPR023950">
    <property type="entry name" value="Hmp"/>
</dbReference>
<dbReference type="GO" id="GO:0009636">
    <property type="term" value="P:response to toxic substance"/>
    <property type="evidence" value="ECO:0007669"/>
    <property type="project" value="UniProtKB-KW"/>
</dbReference>
<feature type="site" description="Involved in heme-bound ligand stabilization and O-O bond activation" evidence="17">
    <location>
        <position position="30"/>
    </location>
</feature>
<keyword evidence="13 17" id="KW-0520">NAD</keyword>
<keyword evidence="11 17" id="KW-0560">Oxidoreductase</keyword>
<dbReference type="InterPro" id="IPR000971">
    <property type="entry name" value="Globin"/>
</dbReference>
<comment type="similarity">
    <text evidence="1 17">In the C-terminal section; belongs to the flavoprotein pyridine nucleotide cytochrome reductase family.</text>
</comment>
<evidence type="ECO:0000256" key="9">
    <source>
        <dbReference type="ARBA" id="ARBA00022827"/>
    </source>
</evidence>
<comment type="catalytic activity">
    <reaction evidence="16 17">
        <text>2 nitric oxide + NADPH + 2 O2 = 2 nitrate + NADP(+) + H(+)</text>
        <dbReference type="Rhea" id="RHEA:19465"/>
        <dbReference type="ChEBI" id="CHEBI:15378"/>
        <dbReference type="ChEBI" id="CHEBI:15379"/>
        <dbReference type="ChEBI" id="CHEBI:16480"/>
        <dbReference type="ChEBI" id="CHEBI:17632"/>
        <dbReference type="ChEBI" id="CHEBI:57783"/>
        <dbReference type="ChEBI" id="CHEBI:58349"/>
        <dbReference type="EC" id="1.14.12.17"/>
    </reaction>
</comment>
<dbReference type="PROSITE" id="PS51384">
    <property type="entry name" value="FAD_FR"/>
    <property type="match status" value="1"/>
</dbReference>